<reference evidence="3" key="1">
    <citation type="submission" date="2016-10" db="EMBL/GenBank/DDBJ databases">
        <authorList>
            <person name="Varghese N."/>
            <person name="Submissions S."/>
        </authorList>
    </citation>
    <scope>NUCLEOTIDE SEQUENCE [LARGE SCALE GENOMIC DNA]</scope>
    <source>
        <strain evidence="3">CDM_6</strain>
    </source>
</reference>
<gene>
    <name evidence="2" type="ORF">SAMN04488694_12643</name>
</gene>
<dbReference type="Proteomes" id="UP000199320">
    <property type="component" value="Unassembled WGS sequence"/>
</dbReference>
<dbReference type="AlphaFoldDB" id="A0A1I0IX53"/>
<name>A0A1I0IX53_9EURY</name>
<keyword evidence="3" id="KW-1185">Reference proteome</keyword>
<feature type="coiled-coil region" evidence="1">
    <location>
        <begin position="9"/>
        <end position="71"/>
    </location>
</feature>
<dbReference type="STRING" id="392421.SAMN04488694_12643"/>
<evidence type="ECO:0000313" key="3">
    <source>
        <dbReference type="Proteomes" id="UP000199320"/>
    </source>
</evidence>
<dbReference type="RefSeq" id="WP_092934957.1">
    <property type="nucleotide sequence ID" value="NZ_FOIC01000026.1"/>
</dbReference>
<sequence length="85" mass="10182">MTSDEFDRVEFLEKQKTHLEIKIDRLDFEIEEVLPEIDRSDSWERSLRNQREEAKNELEQIESDLLEALEEDNSADGTANEYDEY</sequence>
<organism evidence="2 3">
    <name type="scientific">Natrinema hispanicum</name>
    <dbReference type="NCBI Taxonomy" id="392421"/>
    <lineage>
        <taxon>Archaea</taxon>
        <taxon>Methanobacteriati</taxon>
        <taxon>Methanobacteriota</taxon>
        <taxon>Stenosarchaea group</taxon>
        <taxon>Halobacteria</taxon>
        <taxon>Halobacteriales</taxon>
        <taxon>Natrialbaceae</taxon>
        <taxon>Natrinema</taxon>
    </lineage>
</organism>
<evidence type="ECO:0000313" key="2">
    <source>
        <dbReference type="EMBL" id="SEU01241.1"/>
    </source>
</evidence>
<accession>A0A1I0IX53</accession>
<dbReference type="EMBL" id="FOIC01000026">
    <property type="protein sequence ID" value="SEU01241.1"/>
    <property type="molecule type" value="Genomic_DNA"/>
</dbReference>
<proteinExistence type="predicted"/>
<keyword evidence="1" id="KW-0175">Coiled coil</keyword>
<protein>
    <submittedName>
        <fullName evidence="2">Uncharacterized protein</fullName>
    </submittedName>
</protein>
<evidence type="ECO:0000256" key="1">
    <source>
        <dbReference type="SAM" id="Coils"/>
    </source>
</evidence>